<reference evidence="1" key="1">
    <citation type="journal article" date="2021" name="Sci. Adv.">
        <title>The American lobster genome reveals insights on longevity, neural, and immune adaptations.</title>
        <authorList>
            <person name="Polinski J.M."/>
            <person name="Zimin A.V."/>
            <person name="Clark K.F."/>
            <person name="Kohn A.B."/>
            <person name="Sadowski N."/>
            <person name="Timp W."/>
            <person name="Ptitsyn A."/>
            <person name="Khanna P."/>
            <person name="Romanova D.Y."/>
            <person name="Williams P."/>
            <person name="Greenwood S.J."/>
            <person name="Moroz L.L."/>
            <person name="Walt D.R."/>
            <person name="Bodnar A.G."/>
        </authorList>
    </citation>
    <scope>NUCLEOTIDE SEQUENCE</scope>
    <source>
        <strain evidence="1">GMGI-L3</strain>
    </source>
</reference>
<comment type="caution">
    <text evidence="1">The sequence shown here is derived from an EMBL/GenBank/DDBJ whole genome shotgun (WGS) entry which is preliminary data.</text>
</comment>
<evidence type="ECO:0000313" key="1">
    <source>
        <dbReference type="EMBL" id="KAG7174203.1"/>
    </source>
</evidence>
<dbReference type="Proteomes" id="UP000747542">
    <property type="component" value="Unassembled WGS sequence"/>
</dbReference>
<sequence length="86" mass="10128">MCIYAMKLAKSNPDTGKDFKATRGRCSRFMNRKGLVLRQKTKIAQKLSRDLKSKNHMFSTVYYSNMARPQFSSNLYREYGRNSYEL</sequence>
<proteinExistence type="predicted"/>
<accession>A0A8J5N7U8</accession>
<organism evidence="1 2">
    <name type="scientific">Homarus americanus</name>
    <name type="common">American lobster</name>
    <dbReference type="NCBI Taxonomy" id="6706"/>
    <lineage>
        <taxon>Eukaryota</taxon>
        <taxon>Metazoa</taxon>
        <taxon>Ecdysozoa</taxon>
        <taxon>Arthropoda</taxon>
        <taxon>Crustacea</taxon>
        <taxon>Multicrustacea</taxon>
        <taxon>Malacostraca</taxon>
        <taxon>Eumalacostraca</taxon>
        <taxon>Eucarida</taxon>
        <taxon>Decapoda</taxon>
        <taxon>Pleocyemata</taxon>
        <taxon>Astacidea</taxon>
        <taxon>Nephropoidea</taxon>
        <taxon>Nephropidae</taxon>
        <taxon>Homarus</taxon>
    </lineage>
</organism>
<dbReference type="AlphaFoldDB" id="A0A8J5N7U8"/>
<evidence type="ECO:0000313" key="2">
    <source>
        <dbReference type="Proteomes" id="UP000747542"/>
    </source>
</evidence>
<protein>
    <submittedName>
        <fullName evidence="1">Uncharacterized protein</fullName>
    </submittedName>
</protein>
<gene>
    <name evidence="1" type="ORF">Hamer_G003107</name>
</gene>
<name>A0A8J5N7U8_HOMAM</name>
<dbReference type="EMBL" id="JAHLQT010007678">
    <property type="protein sequence ID" value="KAG7174203.1"/>
    <property type="molecule type" value="Genomic_DNA"/>
</dbReference>
<keyword evidence="2" id="KW-1185">Reference proteome</keyword>